<evidence type="ECO:0008006" key="2">
    <source>
        <dbReference type="Google" id="ProtNLM"/>
    </source>
</evidence>
<dbReference type="InterPro" id="IPR012863">
    <property type="entry name" value="DUF1636"/>
</dbReference>
<protein>
    <recommendedName>
        <fullName evidence="2">Metal-binding protein</fullName>
    </recommendedName>
</protein>
<sequence>MKEGWEKDRLYVCETCIRDAPVPIEDRTEGRKLSDAVKNELSGSDLSNDLVFRQVHCLNGCLKPCNVALRAPGKFNLRFSLLREADAAAVLRMAELYIQHPTGDVPPDLWPAQLANKLTVRTPPPPQFNAGRGK</sequence>
<gene>
    <name evidence="1" type="ORF">METZ01_LOCUS41046</name>
</gene>
<dbReference type="EMBL" id="UINC01001759">
    <property type="protein sequence ID" value="SUZ88192.1"/>
    <property type="molecule type" value="Genomic_DNA"/>
</dbReference>
<organism evidence="1">
    <name type="scientific">marine metagenome</name>
    <dbReference type="NCBI Taxonomy" id="408172"/>
    <lineage>
        <taxon>unclassified sequences</taxon>
        <taxon>metagenomes</taxon>
        <taxon>ecological metagenomes</taxon>
    </lineage>
</organism>
<evidence type="ECO:0000313" key="1">
    <source>
        <dbReference type="EMBL" id="SUZ88192.1"/>
    </source>
</evidence>
<name>A0A381R930_9ZZZZ</name>
<dbReference type="Pfam" id="PF07845">
    <property type="entry name" value="DUF1636"/>
    <property type="match status" value="1"/>
</dbReference>
<proteinExistence type="predicted"/>
<accession>A0A381R930</accession>
<dbReference type="AlphaFoldDB" id="A0A381R930"/>
<reference evidence="1" key="1">
    <citation type="submission" date="2018-05" db="EMBL/GenBank/DDBJ databases">
        <authorList>
            <person name="Lanie J.A."/>
            <person name="Ng W.-L."/>
            <person name="Kazmierczak K.M."/>
            <person name="Andrzejewski T.M."/>
            <person name="Davidsen T.M."/>
            <person name="Wayne K.J."/>
            <person name="Tettelin H."/>
            <person name="Glass J.I."/>
            <person name="Rusch D."/>
            <person name="Podicherti R."/>
            <person name="Tsui H.-C.T."/>
            <person name="Winkler M.E."/>
        </authorList>
    </citation>
    <scope>NUCLEOTIDE SEQUENCE</scope>
</reference>